<feature type="region of interest" description="Disordered" evidence="1">
    <location>
        <begin position="32"/>
        <end position="94"/>
    </location>
</feature>
<comment type="caution">
    <text evidence="3">The sequence shown here is derived from an EMBL/GenBank/DDBJ whole genome shotgun (WGS) entry which is preliminary data.</text>
</comment>
<accession>A0ABR8FMJ5</accession>
<evidence type="ECO:0000256" key="1">
    <source>
        <dbReference type="SAM" id="MobiDB-lite"/>
    </source>
</evidence>
<evidence type="ECO:0000256" key="2">
    <source>
        <dbReference type="SAM" id="Phobius"/>
    </source>
</evidence>
<keyword evidence="2" id="KW-1133">Transmembrane helix</keyword>
<keyword evidence="2" id="KW-0812">Transmembrane</keyword>
<dbReference type="EMBL" id="JACJST010000032">
    <property type="protein sequence ID" value="MBD2570902.1"/>
    <property type="molecule type" value="Genomic_DNA"/>
</dbReference>
<evidence type="ECO:0000313" key="3">
    <source>
        <dbReference type="EMBL" id="MBD2570902.1"/>
    </source>
</evidence>
<feature type="compositionally biased region" description="Polar residues" evidence="1">
    <location>
        <begin position="80"/>
        <end position="92"/>
    </location>
</feature>
<gene>
    <name evidence="3" type="ORF">H6G59_24010</name>
</gene>
<dbReference type="Proteomes" id="UP000640531">
    <property type="component" value="Unassembled WGS sequence"/>
</dbReference>
<feature type="region of interest" description="Disordered" evidence="1">
    <location>
        <begin position="193"/>
        <end position="222"/>
    </location>
</feature>
<keyword evidence="4" id="KW-1185">Reference proteome</keyword>
<proteinExistence type="predicted"/>
<evidence type="ECO:0000313" key="4">
    <source>
        <dbReference type="Proteomes" id="UP000640531"/>
    </source>
</evidence>
<organism evidence="3 4">
    <name type="scientific">Anabaena lutea FACHB-196</name>
    <dbReference type="NCBI Taxonomy" id="2692881"/>
    <lineage>
        <taxon>Bacteria</taxon>
        <taxon>Bacillati</taxon>
        <taxon>Cyanobacteriota</taxon>
        <taxon>Cyanophyceae</taxon>
        <taxon>Nostocales</taxon>
        <taxon>Nostocaceae</taxon>
        <taxon>Anabaena</taxon>
    </lineage>
</organism>
<feature type="compositionally biased region" description="Polar residues" evidence="1">
    <location>
        <begin position="195"/>
        <end position="222"/>
    </location>
</feature>
<evidence type="ECO:0008006" key="5">
    <source>
        <dbReference type="Google" id="ProtNLM"/>
    </source>
</evidence>
<keyword evidence="2" id="KW-0472">Membrane</keyword>
<reference evidence="3 4" key="1">
    <citation type="journal article" date="2020" name="ISME J.">
        <title>Comparative genomics reveals insights into cyanobacterial evolution and habitat adaptation.</title>
        <authorList>
            <person name="Chen M.Y."/>
            <person name="Teng W.K."/>
            <person name="Zhao L."/>
            <person name="Hu C.X."/>
            <person name="Zhou Y.K."/>
            <person name="Han B.P."/>
            <person name="Song L.R."/>
            <person name="Shu W.S."/>
        </authorList>
    </citation>
    <scope>NUCLEOTIDE SEQUENCE [LARGE SCALE GENOMIC DNA]</scope>
    <source>
        <strain evidence="3 4">FACHB-196</strain>
    </source>
</reference>
<protein>
    <recommendedName>
        <fullName evidence="5">Cell division protein FtsL</fullName>
    </recommendedName>
</protein>
<feature type="transmembrane region" description="Helical" evidence="2">
    <location>
        <begin position="113"/>
        <end position="134"/>
    </location>
</feature>
<sequence length="222" mass="24676">MVVARKSAISTKSTWFQKDSILPWGQRRSRRLGLMTPRSSTVGNESTSVRPRRQRSSSRNLSISPTNEAKRPMLMKESGKQPTSNLKQQSSGRLPVMSNAGAAPLWLLRMYSLYRYSSAAAFLCVAATLVVYGWTVYSQELWSQAYRTLQSLQRHERQLTTTNATLTSKMAEEAEQSTAGLVSPSPAKTIFLPPTSYSSNSPSQTTTINSETQRQIPSTLGY</sequence>
<name>A0ABR8FMJ5_9NOST</name>
<dbReference type="RefSeq" id="WP_190719630.1">
    <property type="nucleotide sequence ID" value="NZ_JACJST010000032.1"/>
</dbReference>